<feature type="transmembrane region" description="Helical" evidence="1">
    <location>
        <begin position="100"/>
        <end position="123"/>
    </location>
</feature>
<gene>
    <name evidence="2" type="ORF">BOKJ2_LOCUS3580</name>
</gene>
<keyword evidence="1" id="KW-1133">Transmembrane helix</keyword>
<evidence type="ECO:0000313" key="2">
    <source>
        <dbReference type="EMBL" id="CAD5211210.1"/>
    </source>
</evidence>
<dbReference type="Proteomes" id="UP000614601">
    <property type="component" value="Unassembled WGS sequence"/>
</dbReference>
<comment type="caution">
    <text evidence="2">The sequence shown here is derived from an EMBL/GenBank/DDBJ whole genome shotgun (WGS) entry which is preliminary data.</text>
</comment>
<dbReference type="OrthoDB" id="10468305at2759"/>
<dbReference type="Proteomes" id="UP000783686">
    <property type="component" value="Unassembled WGS sequence"/>
</dbReference>
<dbReference type="AlphaFoldDB" id="A0A811K854"/>
<evidence type="ECO:0000313" key="3">
    <source>
        <dbReference type="Proteomes" id="UP000614601"/>
    </source>
</evidence>
<keyword evidence="1" id="KW-0812">Transmembrane</keyword>
<proteinExistence type="predicted"/>
<dbReference type="EMBL" id="CAJFDH010000002">
    <property type="protein sequence ID" value="CAD5211210.1"/>
    <property type="molecule type" value="Genomic_DNA"/>
</dbReference>
<reference evidence="2" key="1">
    <citation type="submission" date="2020-09" db="EMBL/GenBank/DDBJ databases">
        <authorList>
            <person name="Kikuchi T."/>
        </authorList>
    </citation>
    <scope>NUCLEOTIDE SEQUENCE</scope>
    <source>
        <strain evidence="2">SH1</strain>
    </source>
</reference>
<organism evidence="2 3">
    <name type="scientific">Bursaphelenchus okinawaensis</name>
    <dbReference type="NCBI Taxonomy" id="465554"/>
    <lineage>
        <taxon>Eukaryota</taxon>
        <taxon>Metazoa</taxon>
        <taxon>Ecdysozoa</taxon>
        <taxon>Nematoda</taxon>
        <taxon>Chromadorea</taxon>
        <taxon>Rhabditida</taxon>
        <taxon>Tylenchina</taxon>
        <taxon>Tylenchomorpha</taxon>
        <taxon>Aphelenchoidea</taxon>
        <taxon>Aphelenchoididae</taxon>
        <taxon>Bursaphelenchus</taxon>
    </lineage>
</organism>
<dbReference type="EMBL" id="CAJFCW020000002">
    <property type="protein sequence ID" value="CAG9092911.1"/>
    <property type="molecule type" value="Genomic_DNA"/>
</dbReference>
<keyword evidence="1" id="KW-0472">Membrane</keyword>
<name>A0A811K854_9BILA</name>
<feature type="transmembrane region" description="Helical" evidence="1">
    <location>
        <begin position="135"/>
        <end position="155"/>
    </location>
</feature>
<feature type="transmembrane region" description="Helical" evidence="1">
    <location>
        <begin position="183"/>
        <end position="202"/>
    </location>
</feature>
<evidence type="ECO:0000256" key="1">
    <source>
        <dbReference type="SAM" id="Phobius"/>
    </source>
</evidence>
<keyword evidence="3" id="KW-1185">Reference proteome</keyword>
<feature type="transmembrane region" description="Helical" evidence="1">
    <location>
        <begin position="9"/>
        <end position="26"/>
    </location>
</feature>
<accession>A0A811K854</accession>
<protein>
    <submittedName>
        <fullName evidence="2">Uncharacterized protein</fullName>
    </submittedName>
</protein>
<sequence>MRLTFGCSIALKAIILVVVVHFWAVLLQPAPVCWHTQKTFLPSIIRKQVKEVNGVYCYHLDFAENLLCSRTETEYSPWWRIDIFIDRLNNHALCIPRKNVYYSLGIQTAWTLFLQFIHLNTLFFRDGYWLSPLDFVGSFFNLAAFCSFYLIFVFLKNSWPDLWETSQLPQPVDYLDYDRLYTILYFLMFVSALEWLILHISYTQQVKAKQSQVSVVESKED</sequence>